<reference evidence="10" key="1">
    <citation type="submission" date="2015-02" db="EMBL/GenBank/DDBJ databases">
        <title>Genome sequencing for Strongylocentrotus purpuratus.</title>
        <authorList>
            <person name="Murali S."/>
            <person name="Liu Y."/>
            <person name="Vee V."/>
            <person name="English A."/>
            <person name="Wang M."/>
            <person name="Skinner E."/>
            <person name="Han Y."/>
            <person name="Muzny D.M."/>
            <person name="Worley K.C."/>
            <person name="Gibbs R.A."/>
        </authorList>
    </citation>
    <scope>NUCLEOTIDE SEQUENCE</scope>
</reference>
<dbReference type="AlphaFoldDB" id="A0A7M7N8F8"/>
<keyword evidence="3 8" id="KW-0812">Transmembrane</keyword>
<evidence type="ECO:0000313" key="9">
    <source>
        <dbReference type="EnsemblMetazoa" id="XP_030832524"/>
    </source>
</evidence>
<comment type="similarity">
    <text evidence="2">Belongs to the bile acid:sodium symporter (BASS) (TC 2.A.28) family.</text>
</comment>
<evidence type="ECO:0000256" key="7">
    <source>
        <dbReference type="SAM" id="MobiDB-lite"/>
    </source>
</evidence>
<dbReference type="InterPro" id="IPR004710">
    <property type="entry name" value="Bilac:Na_transpt"/>
</dbReference>
<evidence type="ECO:0008006" key="11">
    <source>
        <dbReference type="Google" id="ProtNLM"/>
    </source>
</evidence>
<dbReference type="InParanoid" id="A0A7M7N8F8"/>
<evidence type="ECO:0000256" key="6">
    <source>
        <dbReference type="ARBA" id="ARBA00023136"/>
    </source>
</evidence>
<feature type="transmembrane region" description="Helical" evidence="8">
    <location>
        <begin position="244"/>
        <end position="265"/>
    </location>
</feature>
<sequence>MATTVAAIGNSLSSSAPENVTMTSQYVSSPSTSISTPTYVSKIFNSTTAGNDLTMSTFYMMTTLNDTDDDVVPANPLHDRLRLFNKVLLPVLMVIIMTSIGCLVTIAGLKEAIRRPVGIAIGFAGQFVVLPLLAFCMAVALKMEPAHALGMMMVATSPGGVSSSLFVYWMNGNICLSLCMSTVATLASVGMMPLNLFIYTRYWEAAQINIPYLEIATALALILIPVFIGILIRHKKEKWTPYIIKAGSILGLIAILINIIVNTVINKAIFMTSWSVWFSAICLPFFSFGLAYLIAWILRQDPTNCRTIAVETSSQNVALTLAIIGVSFADQELDALVVYPSLYSIFLTIDGLLMIPMYWVGVRYVLPKLGWGEVHEKDTESPADPEGGLKPGEGGLKLIIPKYKREQSKDSNVTVMTPLS</sequence>
<feature type="transmembrane region" description="Helical" evidence="8">
    <location>
        <begin position="341"/>
        <end position="360"/>
    </location>
</feature>
<accession>A0A7M7N8F8</accession>
<dbReference type="GeneID" id="591987"/>
<evidence type="ECO:0000256" key="2">
    <source>
        <dbReference type="ARBA" id="ARBA00006528"/>
    </source>
</evidence>
<feature type="transmembrane region" description="Helical" evidence="8">
    <location>
        <begin position="277"/>
        <end position="298"/>
    </location>
</feature>
<organism evidence="9 10">
    <name type="scientific">Strongylocentrotus purpuratus</name>
    <name type="common">Purple sea urchin</name>
    <dbReference type="NCBI Taxonomy" id="7668"/>
    <lineage>
        <taxon>Eukaryota</taxon>
        <taxon>Metazoa</taxon>
        <taxon>Echinodermata</taxon>
        <taxon>Eleutherozoa</taxon>
        <taxon>Echinozoa</taxon>
        <taxon>Echinoidea</taxon>
        <taxon>Euechinoidea</taxon>
        <taxon>Echinacea</taxon>
        <taxon>Camarodonta</taxon>
        <taxon>Echinidea</taxon>
        <taxon>Strongylocentrotidae</taxon>
        <taxon>Strongylocentrotus</taxon>
    </lineage>
</organism>
<reference evidence="9" key="2">
    <citation type="submission" date="2021-01" db="UniProtKB">
        <authorList>
            <consortium name="EnsemblMetazoa"/>
        </authorList>
    </citation>
    <scope>IDENTIFICATION</scope>
</reference>
<evidence type="ECO:0000256" key="1">
    <source>
        <dbReference type="ARBA" id="ARBA00004141"/>
    </source>
</evidence>
<keyword evidence="4" id="KW-0769">Symport</keyword>
<dbReference type="Gene3D" id="1.20.1530.20">
    <property type="match status" value="1"/>
</dbReference>
<keyword evidence="5 8" id="KW-1133">Transmembrane helix</keyword>
<name>A0A7M7N8F8_STRPU</name>
<comment type="subcellular location">
    <subcellularLocation>
        <location evidence="1">Membrane</location>
        <topology evidence="1">Multi-pass membrane protein</topology>
    </subcellularLocation>
</comment>
<dbReference type="GO" id="GO:0016020">
    <property type="term" value="C:membrane"/>
    <property type="evidence" value="ECO:0007669"/>
    <property type="project" value="UniProtKB-SubCell"/>
</dbReference>
<evidence type="ECO:0000256" key="8">
    <source>
        <dbReference type="SAM" id="Phobius"/>
    </source>
</evidence>
<evidence type="ECO:0000256" key="3">
    <source>
        <dbReference type="ARBA" id="ARBA00022692"/>
    </source>
</evidence>
<dbReference type="EnsemblMetazoa" id="XM_030976664">
    <property type="protein sequence ID" value="XP_030832524"/>
    <property type="gene ID" value="LOC591987"/>
</dbReference>
<dbReference type="OMA" id="IMTSIGC"/>
<dbReference type="Proteomes" id="UP000007110">
    <property type="component" value="Unassembled WGS sequence"/>
</dbReference>
<dbReference type="FunFam" id="1.20.1530.20:FF:000035">
    <property type="entry name" value="Uncharacterized protein"/>
    <property type="match status" value="1"/>
</dbReference>
<keyword evidence="10" id="KW-1185">Reference proteome</keyword>
<dbReference type="Pfam" id="PF01758">
    <property type="entry name" value="SBF"/>
    <property type="match status" value="1"/>
</dbReference>
<protein>
    <recommendedName>
        <fullName evidence="11">Ileal sodium/bile acid cotransporter</fullName>
    </recommendedName>
</protein>
<evidence type="ECO:0000256" key="5">
    <source>
        <dbReference type="ARBA" id="ARBA00022989"/>
    </source>
</evidence>
<proteinExistence type="inferred from homology"/>
<dbReference type="PANTHER" id="PTHR10361:SF28">
    <property type="entry name" value="P3 PROTEIN-RELATED"/>
    <property type="match status" value="1"/>
</dbReference>
<dbReference type="OrthoDB" id="203097at2759"/>
<feature type="transmembrane region" description="Helical" evidence="8">
    <location>
        <begin position="210"/>
        <end position="232"/>
    </location>
</feature>
<feature type="transmembrane region" description="Helical" evidence="8">
    <location>
        <begin position="87"/>
        <end position="107"/>
    </location>
</feature>
<dbReference type="KEGG" id="spu:591987"/>
<evidence type="ECO:0000313" key="10">
    <source>
        <dbReference type="Proteomes" id="UP000007110"/>
    </source>
</evidence>
<keyword evidence="4" id="KW-0813">Transport</keyword>
<feature type="transmembrane region" description="Helical" evidence="8">
    <location>
        <begin position="176"/>
        <end position="198"/>
    </location>
</feature>
<dbReference type="InterPro" id="IPR038770">
    <property type="entry name" value="Na+/solute_symporter_sf"/>
</dbReference>
<feature type="region of interest" description="Disordered" evidence="7">
    <location>
        <begin position="376"/>
        <end position="395"/>
    </location>
</feature>
<dbReference type="PANTHER" id="PTHR10361">
    <property type="entry name" value="SODIUM-BILE ACID COTRANSPORTER"/>
    <property type="match status" value="1"/>
</dbReference>
<keyword evidence="6 8" id="KW-0472">Membrane</keyword>
<dbReference type="InterPro" id="IPR002657">
    <property type="entry name" value="BilAc:Na_symport/Acr3"/>
</dbReference>
<dbReference type="GO" id="GO:0015721">
    <property type="term" value="P:bile acid and bile salt transport"/>
    <property type="evidence" value="ECO:0000318"/>
    <property type="project" value="GO_Central"/>
</dbReference>
<dbReference type="GO" id="GO:0008508">
    <property type="term" value="F:bile acid:sodium symporter activity"/>
    <property type="evidence" value="ECO:0000318"/>
    <property type="project" value="GO_Central"/>
</dbReference>
<feature type="transmembrane region" description="Helical" evidence="8">
    <location>
        <begin position="147"/>
        <end position="169"/>
    </location>
</feature>
<evidence type="ECO:0000256" key="4">
    <source>
        <dbReference type="ARBA" id="ARBA00022847"/>
    </source>
</evidence>
<feature type="transmembrane region" description="Helical" evidence="8">
    <location>
        <begin position="119"/>
        <end position="141"/>
    </location>
</feature>
<dbReference type="RefSeq" id="XP_030832524.1">
    <property type="nucleotide sequence ID" value="XM_030976664.1"/>
</dbReference>